<feature type="region of interest" description="Disordered" evidence="1">
    <location>
        <begin position="1"/>
        <end position="29"/>
    </location>
</feature>
<feature type="compositionally biased region" description="Polar residues" evidence="1">
    <location>
        <begin position="1"/>
        <end position="19"/>
    </location>
</feature>
<dbReference type="Proteomes" id="UP001500363">
    <property type="component" value="Unassembled WGS sequence"/>
</dbReference>
<evidence type="ECO:0000313" key="2">
    <source>
        <dbReference type="EMBL" id="GAA1509174.1"/>
    </source>
</evidence>
<dbReference type="EMBL" id="BAAANC010000001">
    <property type="protein sequence ID" value="GAA1509174.1"/>
    <property type="molecule type" value="Genomic_DNA"/>
</dbReference>
<accession>A0ABP4KSC4</accession>
<evidence type="ECO:0000313" key="3">
    <source>
        <dbReference type="Proteomes" id="UP001500363"/>
    </source>
</evidence>
<name>A0ABP4KSC4_9ACTN</name>
<gene>
    <name evidence="2" type="ORF">GCM10009741_02470</name>
</gene>
<reference evidence="3" key="1">
    <citation type="journal article" date="2019" name="Int. J. Syst. Evol. Microbiol.">
        <title>The Global Catalogue of Microorganisms (GCM) 10K type strain sequencing project: providing services to taxonomists for standard genome sequencing and annotation.</title>
        <authorList>
            <consortium name="The Broad Institute Genomics Platform"/>
            <consortium name="The Broad Institute Genome Sequencing Center for Infectious Disease"/>
            <person name="Wu L."/>
            <person name="Ma J."/>
        </authorList>
    </citation>
    <scope>NUCLEOTIDE SEQUENCE [LARGE SCALE GENOMIC DNA]</scope>
    <source>
        <strain evidence="3">JCM 14303</strain>
    </source>
</reference>
<evidence type="ECO:0000256" key="1">
    <source>
        <dbReference type="SAM" id="MobiDB-lite"/>
    </source>
</evidence>
<sequence length="58" mass="6442">MGTVTEPTTQFTPHETQTELPRPVAQHGRGSLNQRALYADDWDSPETNADIARDFGIT</sequence>
<proteinExistence type="predicted"/>
<protein>
    <submittedName>
        <fullName evidence="2">Uncharacterized protein</fullName>
    </submittedName>
</protein>
<comment type="caution">
    <text evidence="2">The sequence shown here is derived from an EMBL/GenBank/DDBJ whole genome shotgun (WGS) entry which is preliminary data.</text>
</comment>
<organism evidence="2 3">
    <name type="scientific">Kribbella lupini</name>
    <dbReference type="NCBI Taxonomy" id="291602"/>
    <lineage>
        <taxon>Bacteria</taxon>
        <taxon>Bacillati</taxon>
        <taxon>Actinomycetota</taxon>
        <taxon>Actinomycetes</taxon>
        <taxon>Propionibacteriales</taxon>
        <taxon>Kribbellaceae</taxon>
        <taxon>Kribbella</taxon>
    </lineage>
</organism>
<keyword evidence="3" id="KW-1185">Reference proteome</keyword>